<evidence type="ECO:0000256" key="1">
    <source>
        <dbReference type="ARBA" id="ARBA00022679"/>
    </source>
</evidence>
<dbReference type="Proteomes" id="UP001501570">
    <property type="component" value="Unassembled WGS sequence"/>
</dbReference>
<dbReference type="Gene3D" id="1.10.510.10">
    <property type="entry name" value="Transferase(Phosphotransferase) domain 1"/>
    <property type="match status" value="1"/>
</dbReference>
<evidence type="ECO:0000256" key="2">
    <source>
        <dbReference type="ARBA" id="ARBA00022741"/>
    </source>
</evidence>
<dbReference type="InterPro" id="IPR015943">
    <property type="entry name" value="WD40/YVTN_repeat-like_dom_sf"/>
</dbReference>
<dbReference type="InterPro" id="IPR011009">
    <property type="entry name" value="Kinase-like_dom_sf"/>
</dbReference>
<dbReference type="EMBL" id="BAABJQ010000006">
    <property type="protein sequence ID" value="GAA5184953.1"/>
    <property type="molecule type" value="Genomic_DNA"/>
</dbReference>
<evidence type="ECO:0000256" key="4">
    <source>
        <dbReference type="ARBA" id="ARBA00022840"/>
    </source>
</evidence>
<keyword evidence="2 5" id="KW-0547">Nucleotide-binding</keyword>
<keyword evidence="9" id="KW-1185">Reference proteome</keyword>
<dbReference type="InterPro" id="IPR011047">
    <property type="entry name" value="Quinoprotein_ADH-like_sf"/>
</dbReference>
<protein>
    <recommendedName>
        <fullName evidence="7">Protein kinase domain-containing protein</fullName>
    </recommendedName>
</protein>
<feature type="compositionally biased region" description="Pro residues" evidence="6">
    <location>
        <begin position="553"/>
        <end position="586"/>
    </location>
</feature>
<dbReference type="SUPFAM" id="SSF56112">
    <property type="entry name" value="Protein kinase-like (PK-like)"/>
    <property type="match status" value="1"/>
</dbReference>
<name>A0ABP9RRZ5_9ACTN</name>
<sequence length="745" mass="77330">MQETAPALAEVAMKPLGVADPTTISSYRLLGVLGSGGMGRVYLAQSATGRRLAIKVIRHELADNPVFRRRFAREVAAVRAVSPLFTAAVVDADPDAESPWLATTYIDGPSLEQWVAEHGPLAPEAVLTLAAGLAEALGSIHGAGLVHRDLKPGNVLLDDAGPHIIDFGIAQTPDSTRLTTSLVGTPAYMAPERLRGAEAAAPADVFSLGATLAFAATGRRLADGDSVYEQVLKMTAGRFDLSTIPQPVRRVVTRCVSRRARERPTAAELTQLLSSTPEVRPARPGWYRHAGAPAVSLAPEPTTLRLPRRQVIALGSAFGVAAVVGGGAALVHGLLGRTPPASAGALRPGSVLWQAASGATTVTGEPGSSAPSERIAVDPSGWTVTSVGARVIAMEAGGHQRWTRTLTGGPFDVRLWGDAVLVSDARRVWLLDGATGAQRSYADVAGAEAAVRGVDPNRVALRQVALLPDRAFLDLSGTTVALDRALRRLWRAPSGSPERSGQPSTAALAASAPLLAAADRSGSTVRAAVYDAGTGGRRWSLSYELPAMQYQQMPPPPPPGDGPPLGPPPGFAPGGPPPSGPPPPPDAAWQRGEVRLGGSLVALRNAGSIQVRRTGDGGLAWQYTSPMPVAGIEVCGDLLLVAADVLTAYALPTGRPVWHSELRGARLAALPDGRTVVAATGHDISAFDPSGAVLWRADLPAVVDDALPDRLTVQGQVGYLTLQPSVPHGAPLPVDVLAVRLNGSR</sequence>
<dbReference type="PROSITE" id="PS00107">
    <property type="entry name" value="PROTEIN_KINASE_ATP"/>
    <property type="match status" value="1"/>
</dbReference>
<evidence type="ECO:0000256" key="5">
    <source>
        <dbReference type="PROSITE-ProRule" id="PRU10141"/>
    </source>
</evidence>
<keyword evidence="1" id="KW-0808">Transferase</keyword>
<organism evidence="8 9">
    <name type="scientific">Rugosimonospora acidiphila</name>
    <dbReference type="NCBI Taxonomy" id="556531"/>
    <lineage>
        <taxon>Bacteria</taxon>
        <taxon>Bacillati</taxon>
        <taxon>Actinomycetota</taxon>
        <taxon>Actinomycetes</taxon>
        <taxon>Micromonosporales</taxon>
        <taxon>Micromonosporaceae</taxon>
        <taxon>Rugosimonospora</taxon>
    </lineage>
</organism>
<dbReference type="InterPro" id="IPR017441">
    <property type="entry name" value="Protein_kinase_ATP_BS"/>
</dbReference>
<keyword evidence="3" id="KW-0418">Kinase</keyword>
<dbReference type="InterPro" id="IPR008271">
    <property type="entry name" value="Ser/Thr_kinase_AS"/>
</dbReference>
<dbReference type="PROSITE" id="PS00108">
    <property type="entry name" value="PROTEIN_KINASE_ST"/>
    <property type="match status" value="1"/>
</dbReference>
<comment type="caution">
    <text evidence="8">The sequence shown here is derived from an EMBL/GenBank/DDBJ whole genome shotgun (WGS) entry which is preliminary data.</text>
</comment>
<dbReference type="SUPFAM" id="SSF50998">
    <property type="entry name" value="Quinoprotein alcohol dehydrogenase-like"/>
    <property type="match status" value="1"/>
</dbReference>
<dbReference type="Gene3D" id="3.30.200.20">
    <property type="entry name" value="Phosphorylase Kinase, domain 1"/>
    <property type="match status" value="1"/>
</dbReference>
<accession>A0ABP9RRZ5</accession>
<feature type="domain" description="Protein kinase" evidence="7">
    <location>
        <begin position="27"/>
        <end position="279"/>
    </location>
</feature>
<dbReference type="PANTHER" id="PTHR43289:SF34">
    <property type="entry name" value="SERINE_THREONINE-PROTEIN KINASE YBDM-RELATED"/>
    <property type="match status" value="1"/>
</dbReference>
<evidence type="ECO:0000313" key="9">
    <source>
        <dbReference type="Proteomes" id="UP001501570"/>
    </source>
</evidence>
<gene>
    <name evidence="8" type="ORF">GCM10023322_27670</name>
</gene>
<dbReference type="PANTHER" id="PTHR43289">
    <property type="entry name" value="MITOGEN-ACTIVATED PROTEIN KINASE KINASE KINASE 20-RELATED"/>
    <property type="match status" value="1"/>
</dbReference>
<dbReference type="Pfam" id="PF00069">
    <property type="entry name" value="Pkinase"/>
    <property type="match status" value="1"/>
</dbReference>
<evidence type="ECO:0000256" key="3">
    <source>
        <dbReference type="ARBA" id="ARBA00022777"/>
    </source>
</evidence>
<proteinExistence type="predicted"/>
<feature type="binding site" evidence="5">
    <location>
        <position position="55"/>
    </location>
    <ligand>
        <name>ATP</name>
        <dbReference type="ChEBI" id="CHEBI:30616"/>
    </ligand>
</feature>
<evidence type="ECO:0000313" key="8">
    <source>
        <dbReference type="EMBL" id="GAA5184953.1"/>
    </source>
</evidence>
<feature type="region of interest" description="Disordered" evidence="6">
    <location>
        <begin position="549"/>
        <end position="590"/>
    </location>
</feature>
<reference evidence="9" key="1">
    <citation type="journal article" date="2019" name="Int. J. Syst. Evol. Microbiol.">
        <title>The Global Catalogue of Microorganisms (GCM) 10K type strain sequencing project: providing services to taxonomists for standard genome sequencing and annotation.</title>
        <authorList>
            <consortium name="The Broad Institute Genomics Platform"/>
            <consortium name="The Broad Institute Genome Sequencing Center for Infectious Disease"/>
            <person name="Wu L."/>
            <person name="Ma J."/>
        </authorList>
    </citation>
    <scope>NUCLEOTIDE SEQUENCE [LARGE SCALE GENOMIC DNA]</scope>
    <source>
        <strain evidence="9">JCM 18304</strain>
    </source>
</reference>
<dbReference type="CDD" id="cd14014">
    <property type="entry name" value="STKc_PknB_like"/>
    <property type="match status" value="1"/>
</dbReference>
<evidence type="ECO:0000259" key="7">
    <source>
        <dbReference type="PROSITE" id="PS50011"/>
    </source>
</evidence>
<keyword evidence="4 5" id="KW-0067">ATP-binding</keyword>
<evidence type="ECO:0000256" key="6">
    <source>
        <dbReference type="SAM" id="MobiDB-lite"/>
    </source>
</evidence>
<dbReference type="SMART" id="SM00220">
    <property type="entry name" value="S_TKc"/>
    <property type="match status" value="1"/>
</dbReference>
<dbReference type="InterPro" id="IPR000719">
    <property type="entry name" value="Prot_kinase_dom"/>
</dbReference>
<dbReference type="PROSITE" id="PS50011">
    <property type="entry name" value="PROTEIN_KINASE_DOM"/>
    <property type="match status" value="1"/>
</dbReference>
<dbReference type="Gene3D" id="2.130.10.10">
    <property type="entry name" value="YVTN repeat-like/Quinoprotein amine dehydrogenase"/>
    <property type="match status" value="2"/>
</dbReference>